<dbReference type="Proteomes" id="UP000813444">
    <property type="component" value="Unassembled WGS sequence"/>
</dbReference>
<dbReference type="InterPro" id="IPR036249">
    <property type="entry name" value="Thioredoxin-like_sf"/>
</dbReference>
<accession>A0A8K0SSA0</accession>
<evidence type="ECO:0000259" key="7">
    <source>
        <dbReference type="PROSITE" id="PS50405"/>
    </source>
</evidence>
<evidence type="ECO:0000259" key="6">
    <source>
        <dbReference type="PROSITE" id="PS50404"/>
    </source>
</evidence>
<feature type="domain" description="GST C-terminal" evidence="7">
    <location>
        <begin position="87"/>
        <end position="214"/>
    </location>
</feature>
<dbReference type="SFLD" id="SFLDG00358">
    <property type="entry name" value="Main_(cytGST)"/>
    <property type="match status" value="1"/>
</dbReference>
<dbReference type="EC" id="2.5.1.18" evidence="2"/>
<dbReference type="EMBL" id="JAGPNK010000010">
    <property type="protein sequence ID" value="KAH7312567.1"/>
    <property type="molecule type" value="Genomic_DNA"/>
</dbReference>
<dbReference type="GO" id="GO:0004602">
    <property type="term" value="F:glutathione peroxidase activity"/>
    <property type="evidence" value="ECO:0007669"/>
    <property type="project" value="UniProtKB-ARBA"/>
</dbReference>
<dbReference type="GO" id="GO:0005737">
    <property type="term" value="C:cytoplasm"/>
    <property type="evidence" value="ECO:0007669"/>
    <property type="project" value="UniProtKB-ARBA"/>
</dbReference>
<dbReference type="GO" id="GO:0004364">
    <property type="term" value="F:glutathione transferase activity"/>
    <property type="evidence" value="ECO:0007669"/>
    <property type="project" value="UniProtKB-EC"/>
</dbReference>
<dbReference type="CDD" id="cd03046">
    <property type="entry name" value="GST_N_GTT1_like"/>
    <property type="match status" value="1"/>
</dbReference>
<dbReference type="OrthoDB" id="2309723at2759"/>
<dbReference type="Pfam" id="PF02798">
    <property type="entry name" value="GST_N"/>
    <property type="match status" value="1"/>
</dbReference>
<dbReference type="InterPro" id="IPR040079">
    <property type="entry name" value="Glutathione_S-Trfase"/>
</dbReference>
<evidence type="ECO:0000313" key="8">
    <source>
        <dbReference type="EMBL" id="KAH7312567.1"/>
    </source>
</evidence>
<dbReference type="PANTHER" id="PTHR44051">
    <property type="entry name" value="GLUTATHIONE S-TRANSFERASE-RELATED"/>
    <property type="match status" value="1"/>
</dbReference>
<dbReference type="Gene3D" id="3.40.30.10">
    <property type="entry name" value="Glutaredoxin"/>
    <property type="match status" value="1"/>
</dbReference>
<dbReference type="PROSITE" id="PS50405">
    <property type="entry name" value="GST_CTER"/>
    <property type="match status" value="1"/>
</dbReference>
<evidence type="ECO:0000256" key="2">
    <source>
        <dbReference type="ARBA" id="ARBA00012452"/>
    </source>
</evidence>
<dbReference type="InterPro" id="IPR036282">
    <property type="entry name" value="Glutathione-S-Trfase_C_sf"/>
</dbReference>
<comment type="catalytic activity">
    <reaction evidence="4">
        <text>RX + glutathione = an S-substituted glutathione + a halide anion + H(+)</text>
        <dbReference type="Rhea" id="RHEA:16437"/>
        <dbReference type="ChEBI" id="CHEBI:15378"/>
        <dbReference type="ChEBI" id="CHEBI:16042"/>
        <dbReference type="ChEBI" id="CHEBI:17792"/>
        <dbReference type="ChEBI" id="CHEBI:57925"/>
        <dbReference type="ChEBI" id="CHEBI:90779"/>
        <dbReference type="EC" id="2.5.1.18"/>
    </reaction>
</comment>
<dbReference type="PROSITE" id="PS50404">
    <property type="entry name" value="GST_NTER"/>
    <property type="match status" value="1"/>
</dbReference>
<evidence type="ECO:0000256" key="5">
    <source>
        <dbReference type="RuleBase" id="RU003494"/>
    </source>
</evidence>
<gene>
    <name evidence="8" type="ORF">B0I35DRAFT_58966</name>
</gene>
<keyword evidence="3" id="KW-0808">Transferase</keyword>
<dbReference type="Pfam" id="PF00043">
    <property type="entry name" value="GST_C"/>
    <property type="match status" value="1"/>
</dbReference>
<proteinExistence type="inferred from homology"/>
<dbReference type="SFLD" id="SFLDS00019">
    <property type="entry name" value="Glutathione_Transferase_(cytos"/>
    <property type="match status" value="1"/>
</dbReference>
<dbReference type="SUPFAM" id="SSF52833">
    <property type="entry name" value="Thioredoxin-like"/>
    <property type="match status" value="1"/>
</dbReference>
<evidence type="ECO:0000256" key="4">
    <source>
        <dbReference type="ARBA" id="ARBA00047960"/>
    </source>
</evidence>
<evidence type="ECO:0000256" key="3">
    <source>
        <dbReference type="ARBA" id="ARBA00022679"/>
    </source>
</evidence>
<dbReference type="PANTHER" id="PTHR44051:SF9">
    <property type="entry name" value="GLUTATHIONE S-TRANSFERASE 1"/>
    <property type="match status" value="1"/>
</dbReference>
<dbReference type="InterPro" id="IPR010987">
    <property type="entry name" value="Glutathione-S-Trfase_C-like"/>
</dbReference>
<dbReference type="Gene3D" id="1.20.1050.10">
    <property type="match status" value="1"/>
</dbReference>
<name>A0A8K0SSA0_9HYPO</name>
<reference evidence="8" key="1">
    <citation type="journal article" date="2021" name="Nat. Commun.">
        <title>Genetic determinants of endophytism in the Arabidopsis root mycobiome.</title>
        <authorList>
            <person name="Mesny F."/>
            <person name="Miyauchi S."/>
            <person name="Thiergart T."/>
            <person name="Pickel B."/>
            <person name="Atanasova L."/>
            <person name="Karlsson M."/>
            <person name="Huettel B."/>
            <person name="Barry K.W."/>
            <person name="Haridas S."/>
            <person name="Chen C."/>
            <person name="Bauer D."/>
            <person name="Andreopoulos W."/>
            <person name="Pangilinan J."/>
            <person name="LaButti K."/>
            <person name="Riley R."/>
            <person name="Lipzen A."/>
            <person name="Clum A."/>
            <person name="Drula E."/>
            <person name="Henrissat B."/>
            <person name="Kohler A."/>
            <person name="Grigoriev I.V."/>
            <person name="Martin F.M."/>
            <person name="Hacquard S."/>
        </authorList>
    </citation>
    <scope>NUCLEOTIDE SEQUENCE</scope>
    <source>
        <strain evidence="8">MPI-CAGE-CH-0235</strain>
    </source>
</reference>
<evidence type="ECO:0000313" key="9">
    <source>
        <dbReference type="Proteomes" id="UP000813444"/>
    </source>
</evidence>
<feature type="domain" description="GST N-terminal" evidence="6">
    <location>
        <begin position="1"/>
        <end position="81"/>
    </location>
</feature>
<dbReference type="InterPro" id="IPR004045">
    <property type="entry name" value="Glutathione_S-Trfase_N"/>
</dbReference>
<sequence>MLVVHHLQRAQSERIVWLCEELGLEYELKTYQRDPVTKMSPPEYKALHPAGSAPIIQDGDVTLPESGAIVEYILNKYGQGKLSIPSTADNYADYLYYLHFCNGYFQPMLLQNLLIKRLEVPEDAFATRFARASFEKGFSILEERLSKHPWLAGEEFTAADIMIVFSLSTMRLFFPYSLEKYPAIAAFLKRVGERECYQRAMSKGDPGFEPILSVTAQ</sequence>
<evidence type="ECO:0000256" key="1">
    <source>
        <dbReference type="ARBA" id="ARBA00007409"/>
    </source>
</evidence>
<dbReference type="SFLD" id="SFLDG01150">
    <property type="entry name" value="Main.1:_Beta-like"/>
    <property type="match status" value="1"/>
</dbReference>
<comment type="similarity">
    <text evidence="1 5">Belongs to the GST superfamily.</text>
</comment>
<protein>
    <recommendedName>
        <fullName evidence="2">glutathione transferase</fullName>
        <ecNumber evidence="2">2.5.1.18</ecNumber>
    </recommendedName>
</protein>
<dbReference type="SUPFAM" id="SSF47616">
    <property type="entry name" value="GST C-terminal domain-like"/>
    <property type="match status" value="1"/>
</dbReference>
<dbReference type="AlphaFoldDB" id="A0A8K0SSA0"/>
<dbReference type="InterPro" id="IPR004046">
    <property type="entry name" value="GST_C"/>
</dbReference>
<keyword evidence="9" id="KW-1185">Reference proteome</keyword>
<dbReference type="FunFam" id="3.40.30.10:FF:000156">
    <property type="entry name" value="Glutathione S-transferase 1"/>
    <property type="match status" value="1"/>
</dbReference>
<organism evidence="8 9">
    <name type="scientific">Stachybotrys elegans</name>
    <dbReference type="NCBI Taxonomy" id="80388"/>
    <lineage>
        <taxon>Eukaryota</taxon>
        <taxon>Fungi</taxon>
        <taxon>Dikarya</taxon>
        <taxon>Ascomycota</taxon>
        <taxon>Pezizomycotina</taxon>
        <taxon>Sordariomycetes</taxon>
        <taxon>Hypocreomycetidae</taxon>
        <taxon>Hypocreales</taxon>
        <taxon>Stachybotryaceae</taxon>
        <taxon>Stachybotrys</taxon>
    </lineage>
</organism>
<comment type="caution">
    <text evidence="8">The sequence shown here is derived from an EMBL/GenBank/DDBJ whole genome shotgun (WGS) entry which is preliminary data.</text>
</comment>